<evidence type="ECO:0000313" key="3">
    <source>
        <dbReference type="Proteomes" id="UP000470470"/>
    </source>
</evidence>
<keyword evidence="3" id="KW-1185">Reference proteome</keyword>
<dbReference type="RefSeq" id="WP_162392775.1">
    <property type="nucleotide sequence ID" value="NZ_JAABOZ010000002.1"/>
</dbReference>
<protein>
    <submittedName>
        <fullName evidence="2">DUF2183 domain-containing protein</fullName>
    </submittedName>
</protein>
<dbReference type="Pfam" id="PF09949">
    <property type="entry name" value="APP1_cat"/>
    <property type="match status" value="1"/>
</dbReference>
<dbReference type="EMBL" id="JAAGWK010000010">
    <property type="protein sequence ID" value="NEL54094.1"/>
    <property type="molecule type" value="Genomic_DNA"/>
</dbReference>
<evidence type="ECO:0000259" key="1">
    <source>
        <dbReference type="Pfam" id="PF09949"/>
    </source>
</evidence>
<evidence type="ECO:0000313" key="2">
    <source>
        <dbReference type="EMBL" id="NEL54094.1"/>
    </source>
</evidence>
<dbReference type="InterPro" id="IPR052935">
    <property type="entry name" value="Mg2+_PAP"/>
</dbReference>
<dbReference type="InterPro" id="IPR019236">
    <property type="entry name" value="APP1_cat"/>
</dbReference>
<feature type="domain" description="Phosphatidate phosphatase APP1 catalytic" evidence="1">
    <location>
        <begin position="141"/>
        <end position="291"/>
    </location>
</feature>
<dbReference type="GO" id="GO:0008195">
    <property type="term" value="F:phosphatidate phosphatase activity"/>
    <property type="evidence" value="ECO:0007669"/>
    <property type="project" value="InterPro"/>
</dbReference>
<comment type="caution">
    <text evidence="2">The sequence shown here is derived from an EMBL/GenBank/DDBJ whole genome shotgun (WGS) entry which is preliminary data.</text>
</comment>
<accession>A0A7K3WCH3</accession>
<dbReference type="SUPFAM" id="SSF56784">
    <property type="entry name" value="HAD-like"/>
    <property type="match status" value="1"/>
</dbReference>
<sequence length="332" mass="36003">MSSLPAVAYRWETGVRDLLARFARRRGWTPTVLAHPGYGSGGRVRVLGRVLLAPAGARPERRRPLPGWQRLLTLESPGTQVQVHVGGYVAQTVSDRNGLVDVTVDLPTELQGRGQVPVVLRVEGRSAGTVAHLAAPGAAQGVVCDLDDTLLVTGMTSPLLAAYRTLVQLPTRRRAVPGMSELLRELTTAAVPVPVVYLSNGPWNFAGSLARFLDRNGFPPGALLLTDWGVQPDRWFRDGRAHKRASLRRLVDDVPSVRWTLLGDTTEHDPVLYREFAAQAPDRVRAILLRDLAVPDGPARVEWLGSVPVVSGPDGLVLRDAVRALGGRDQPV</sequence>
<name>A0A7K3WCH3_9ACTN</name>
<organism evidence="2 3">
    <name type="scientific">Goekera deserti</name>
    <dbReference type="NCBI Taxonomy" id="2497753"/>
    <lineage>
        <taxon>Bacteria</taxon>
        <taxon>Bacillati</taxon>
        <taxon>Actinomycetota</taxon>
        <taxon>Actinomycetes</taxon>
        <taxon>Geodermatophilales</taxon>
        <taxon>Geodermatophilaceae</taxon>
        <taxon>Goekera</taxon>
    </lineage>
</organism>
<dbReference type="Proteomes" id="UP000470470">
    <property type="component" value="Unassembled WGS sequence"/>
</dbReference>
<dbReference type="PANTHER" id="PTHR28208:SF3">
    <property type="entry name" value="PHOSPHATIDATE PHOSPHATASE APP1"/>
    <property type="match status" value="1"/>
</dbReference>
<dbReference type="AlphaFoldDB" id="A0A7K3WCH3"/>
<reference evidence="2 3" key="1">
    <citation type="submission" date="2020-02" db="EMBL/GenBank/DDBJ databases">
        <title>The whole genome sequence of CPCC 205119.</title>
        <authorList>
            <person name="Jiang Z."/>
        </authorList>
    </citation>
    <scope>NUCLEOTIDE SEQUENCE [LARGE SCALE GENOMIC DNA]</scope>
    <source>
        <strain evidence="2 3">CPCC 205119</strain>
    </source>
</reference>
<dbReference type="PANTHER" id="PTHR28208">
    <property type="entry name" value="PHOSPHATIDATE PHOSPHATASE APP1"/>
    <property type="match status" value="1"/>
</dbReference>
<dbReference type="InterPro" id="IPR036412">
    <property type="entry name" value="HAD-like_sf"/>
</dbReference>
<gene>
    <name evidence="2" type="ORF">G1H19_08795</name>
</gene>
<proteinExistence type="predicted"/>